<evidence type="ECO:0000259" key="9">
    <source>
        <dbReference type="PROSITE" id="PS50157"/>
    </source>
</evidence>
<evidence type="ECO:0000256" key="6">
    <source>
        <dbReference type="ARBA" id="ARBA00023242"/>
    </source>
</evidence>
<dbReference type="Proteomes" id="UP000821837">
    <property type="component" value="Chromosome 10"/>
</dbReference>
<reference evidence="10" key="2">
    <citation type="submission" date="2021-09" db="EMBL/GenBank/DDBJ databases">
        <authorList>
            <person name="Jia N."/>
            <person name="Wang J."/>
            <person name="Shi W."/>
            <person name="Du L."/>
            <person name="Sun Y."/>
            <person name="Zhan W."/>
            <person name="Jiang J."/>
            <person name="Wang Q."/>
            <person name="Zhang B."/>
            <person name="Ji P."/>
            <person name="Sakyi L.B."/>
            <person name="Cui X."/>
            <person name="Yuan T."/>
            <person name="Jiang B."/>
            <person name="Yang W."/>
            <person name="Lam T.T.-Y."/>
            <person name="Chang Q."/>
            <person name="Ding S."/>
            <person name="Wang X."/>
            <person name="Zhu J."/>
            <person name="Ruan X."/>
            <person name="Zhao L."/>
            <person name="Wei J."/>
            <person name="Que T."/>
            <person name="Du C."/>
            <person name="Cheng J."/>
            <person name="Dai P."/>
            <person name="Han X."/>
            <person name="Huang E."/>
            <person name="Gao Y."/>
            <person name="Liu J."/>
            <person name="Shao H."/>
            <person name="Ye R."/>
            <person name="Li L."/>
            <person name="Wei W."/>
            <person name="Wang X."/>
            <person name="Wang C."/>
            <person name="Huo Q."/>
            <person name="Li W."/>
            <person name="Guo W."/>
            <person name="Chen H."/>
            <person name="Chen S."/>
            <person name="Zhou L."/>
            <person name="Zhou L."/>
            <person name="Ni X."/>
            <person name="Tian J."/>
            <person name="Zhou Y."/>
            <person name="Sheng Y."/>
            <person name="Liu T."/>
            <person name="Pan Y."/>
            <person name="Xia L."/>
            <person name="Li J."/>
            <person name="Zhao F."/>
            <person name="Cao W."/>
        </authorList>
    </citation>
    <scope>NUCLEOTIDE SEQUENCE</scope>
    <source>
        <strain evidence="10">Rsan-2018</strain>
        <tissue evidence="10">Larvae</tissue>
    </source>
</reference>
<dbReference type="SUPFAM" id="SSF57667">
    <property type="entry name" value="beta-beta-alpha zinc fingers"/>
    <property type="match status" value="1"/>
</dbReference>
<feature type="domain" description="C2H2-type" evidence="9">
    <location>
        <begin position="297"/>
        <end position="323"/>
    </location>
</feature>
<dbReference type="PANTHER" id="PTHR16515:SF49">
    <property type="entry name" value="GASTRULA ZINC FINGER PROTEIN XLCGF49.1-LIKE-RELATED"/>
    <property type="match status" value="1"/>
</dbReference>
<sequence length="323" mass="35562">MSALLSPFPLAWQQQILGASSTDPWGTSGTGYGSVYDPVLQPATDSGSNEHRDESMRLPMRGMAMRASLAQPWRFPPAFSQVVTQAQQANILQPHVVDEQPSGTLRQEGQMLRGLLASETSYPDQQQAQGGAGSQDELTPTSESELPQVQQPLPAEPQRSDELPNDRAGGKPPVGWYRVPGSGEPPFLRSLEEVTFSRPSSGHTTTYIQSHMAWASVHSPDTSTNIDSTLGRELHRISSEVSFSPALGTSSVGMAVPEPNVATSGLKPFHCHLCPKRFAYKHVLENHIRTHTGERPFKCPTCLKDFARKDYLSYHVRMCRCRR</sequence>
<accession>A0A9D4T533</accession>
<evidence type="ECO:0000256" key="8">
    <source>
        <dbReference type="SAM" id="MobiDB-lite"/>
    </source>
</evidence>
<keyword evidence="2" id="KW-0479">Metal-binding</keyword>
<dbReference type="PANTHER" id="PTHR16515">
    <property type="entry name" value="PR DOMAIN ZINC FINGER PROTEIN"/>
    <property type="match status" value="1"/>
</dbReference>
<feature type="compositionally biased region" description="Basic and acidic residues" evidence="8">
    <location>
        <begin position="158"/>
        <end position="169"/>
    </location>
</feature>
<evidence type="ECO:0000313" key="10">
    <source>
        <dbReference type="EMBL" id="KAH7975852.1"/>
    </source>
</evidence>
<proteinExistence type="predicted"/>
<organism evidence="10 11">
    <name type="scientific">Rhipicephalus sanguineus</name>
    <name type="common">Brown dog tick</name>
    <name type="synonym">Ixodes sanguineus</name>
    <dbReference type="NCBI Taxonomy" id="34632"/>
    <lineage>
        <taxon>Eukaryota</taxon>
        <taxon>Metazoa</taxon>
        <taxon>Ecdysozoa</taxon>
        <taxon>Arthropoda</taxon>
        <taxon>Chelicerata</taxon>
        <taxon>Arachnida</taxon>
        <taxon>Acari</taxon>
        <taxon>Parasitiformes</taxon>
        <taxon>Ixodida</taxon>
        <taxon>Ixodoidea</taxon>
        <taxon>Ixodidae</taxon>
        <taxon>Rhipicephalinae</taxon>
        <taxon>Rhipicephalus</taxon>
        <taxon>Rhipicephalus</taxon>
    </lineage>
</organism>
<keyword evidence="11" id="KW-1185">Reference proteome</keyword>
<keyword evidence="6" id="KW-0539">Nucleus</keyword>
<evidence type="ECO:0000256" key="2">
    <source>
        <dbReference type="ARBA" id="ARBA00022723"/>
    </source>
</evidence>
<comment type="caution">
    <text evidence="10">The sequence shown here is derived from an EMBL/GenBank/DDBJ whole genome shotgun (WGS) entry which is preliminary data.</text>
</comment>
<evidence type="ECO:0000256" key="5">
    <source>
        <dbReference type="ARBA" id="ARBA00022833"/>
    </source>
</evidence>
<evidence type="ECO:0000256" key="3">
    <source>
        <dbReference type="ARBA" id="ARBA00022737"/>
    </source>
</evidence>
<keyword evidence="4 7" id="KW-0863">Zinc-finger</keyword>
<dbReference type="Gene3D" id="3.30.160.60">
    <property type="entry name" value="Classic Zinc Finger"/>
    <property type="match status" value="2"/>
</dbReference>
<feature type="domain" description="C2H2-type" evidence="9">
    <location>
        <begin position="269"/>
        <end position="296"/>
    </location>
</feature>
<dbReference type="InterPro" id="IPR036236">
    <property type="entry name" value="Znf_C2H2_sf"/>
</dbReference>
<name>A0A9D4T533_RHISA</name>
<dbReference type="InterPro" id="IPR013087">
    <property type="entry name" value="Znf_C2H2_type"/>
</dbReference>
<dbReference type="Pfam" id="PF00096">
    <property type="entry name" value="zf-C2H2"/>
    <property type="match status" value="2"/>
</dbReference>
<evidence type="ECO:0000256" key="7">
    <source>
        <dbReference type="PROSITE-ProRule" id="PRU00042"/>
    </source>
</evidence>
<dbReference type="PROSITE" id="PS50157">
    <property type="entry name" value="ZINC_FINGER_C2H2_2"/>
    <property type="match status" value="2"/>
</dbReference>
<dbReference type="GO" id="GO:0008270">
    <property type="term" value="F:zinc ion binding"/>
    <property type="evidence" value="ECO:0007669"/>
    <property type="project" value="UniProtKB-KW"/>
</dbReference>
<keyword evidence="5" id="KW-0862">Zinc</keyword>
<comment type="subcellular location">
    <subcellularLocation>
        <location evidence="1">Nucleus</location>
    </subcellularLocation>
</comment>
<feature type="compositionally biased region" description="Polar residues" evidence="8">
    <location>
        <begin position="136"/>
        <end position="151"/>
    </location>
</feature>
<gene>
    <name evidence="10" type="ORF">HPB52_006318</name>
</gene>
<evidence type="ECO:0000256" key="4">
    <source>
        <dbReference type="ARBA" id="ARBA00022771"/>
    </source>
</evidence>
<protein>
    <recommendedName>
        <fullName evidence="9">C2H2-type domain-containing protein</fullName>
    </recommendedName>
</protein>
<dbReference type="GO" id="GO:0005634">
    <property type="term" value="C:nucleus"/>
    <property type="evidence" value="ECO:0007669"/>
    <property type="project" value="UniProtKB-SubCell"/>
</dbReference>
<evidence type="ECO:0000256" key="1">
    <source>
        <dbReference type="ARBA" id="ARBA00004123"/>
    </source>
</evidence>
<dbReference type="FunFam" id="3.30.160.60:FF:000145">
    <property type="entry name" value="Zinc finger protein 574"/>
    <property type="match status" value="1"/>
</dbReference>
<feature type="region of interest" description="Disordered" evidence="8">
    <location>
        <begin position="121"/>
        <end position="181"/>
    </location>
</feature>
<dbReference type="EMBL" id="JABSTV010001246">
    <property type="protein sequence ID" value="KAH7975852.1"/>
    <property type="molecule type" value="Genomic_DNA"/>
</dbReference>
<evidence type="ECO:0000313" key="11">
    <source>
        <dbReference type="Proteomes" id="UP000821837"/>
    </source>
</evidence>
<keyword evidence="3" id="KW-0677">Repeat</keyword>
<dbReference type="InterPro" id="IPR050331">
    <property type="entry name" value="Zinc_finger"/>
</dbReference>
<dbReference type="AlphaFoldDB" id="A0A9D4T533"/>
<dbReference type="GO" id="GO:0010468">
    <property type="term" value="P:regulation of gene expression"/>
    <property type="evidence" value="ECO:0007669"/>
    <property type="project" value="TreeGrafter"/>
</dbReference>
<dbReference type="SMART" id="SM00355">
    <property type="entry name" value="ZnF_C2H2"/>
    <property type="match status" value="2"/>
</dbReference>
<dbReference type="FunFam" id="3.30.160.60:FF:001049">
    <property type="entry name" value="zinc finger protein 319"/>
    <property type="match status" value="1"/>
</dbReference>
<dbReference type="PROSITE" id="PS00028">
    <property type="entry name" value="ZINC_FINGER_C2H2_1"/>
    <property type="match status" value="1"/>
</dbReference>
<reference evidence="10" key="1">
    <citation type="journal article" date="2020" name="Cell">
        <title>Large-Scale Comparative Analyses of Tick Genomes Elucidate Their Genetic Diversity and Vector Capacities.</title>
        <authorList>
            <consortium name="Tick Genome and Microbiome Consortium (TIGMIC)"/>
            <person name="Jia N."/>
            <person name="Wang J."/>
            <person name="Shi W."/>
            <person name="Du L."/>
            <person name="Sun Y."/>
            <person name="Zhan W."/>
            <person name="Jiang J.F."/>
            <person name="Wang Q."/>
            <person name="Zhang B."/>
            <person name="Ji P."/>
            <person name="Bell-Sakyi L."/>
            <person name="Cui X.M."/>
            <person name="Yuan T.T."/>
            <person name="Jiang B.G."/>
            <person name="Yang W.F."/>
            <person name="Lam T.T."/>
            <person name="Chang Q.C."/>
            <person name="Ding S.J."/>
            <person name="Wang X.J."/>
            <person name="Zhu J.G."/>
            <person name="Ruan X.D."/>
            <person name="Zhao L."/>
            <person name="Wei J.T."/>
            <person name="Ye R.Z."/>
            <person name="Que T.C."/>
            <person name="Du C.H."/>
            <person name="Zhou Y.H."/>
            <person name="Cheng J.X."/>
            <person name="Dai P.F."/>
            <person name="Guo W.B."/>
            <person name="Han X.H."/>
            <person name="Huang E.J."/>
            <person name="Li L.F."/>
            <person name="Wei W."/>
            <person name="Gao Y.C."/>
            <person name="Liu J.Z."/>
            <person name="Shao H.Z."/>
            <person name="Wang X."/>
            <person name="Wang C.C."/>
            <person name="Yang T.C."/>
            <person name="Huo Q.B."/>
            <person name="Li W."/>
            <person name="Chen H.Y."/>
            <person name="Chen S.E."/>
            <person name="Zhou L.G."/>
            <person name="Ni X.B."/>
            <person name="Tian J.H."/>
            <person name="Sheng Y."/>
            <person name="Liu T."/>
            <person name="Pan Y.S."/>
            <person name="Xia L.Y."/>
            <person name="Li J."/>
            <person name="Zhao F."/>
            <person name="Cao W.C."/>
        </authorList>
    </citation>
    <scope>NUCLEOTIDE SEQUENCE</scope>
    <source>
        <strain evidence="10">Rsan-2018</strain>
    </source>
</reference>
<dbReference type="VEuPathDB" id="VectorBase:RSAN_043153"/>